<keyword evidence="5" id="KW-0547">Nucleotide-binding</keyword>
<feature type="domain" description="Galactokinase N-terminal" evidence="12">
    <location>
        <begin position="10"/>
        <end position="59"/>
    </location>
</feature>
<dbReference type="GO" id="GO:0005829">
    <property type="term" value="C:cytosol"/>
    <property type="evidence" value="ECO:0007669"/>
    <property type="project" value="TreeGrafter"/>
</dbReference>
<evidence type="ECO:0000313" key="14">
    <source>
        <dbReference type="Proteomes" id="UP001515480"/>
    </source>
</evidence>
<dbReference type="InterPro" id="IPR020568">
    <property type="entry name" value="Ribosomal_Su5_D2-typ_SF"/>
</dbReference>
<dbReference type="SUPFAM" id="SSF55060">
    <property type="entry name" value="GHMP Kinase, C-terminal domain"/>
    <property type="match status" value="1"/>
</dbReference>
<name>A0AB34JGH7_PRYPA</name>
<keyword evidence="2" id="KW-0963">Cytoplasm</keyword>
<dbReference type="InterPro" id="IPR014721">
    <property type="entry name" value="Ribsml_uS5_D2-typ_fold_subgr"/>
</dbReference>
<dbReference type="Pfam" id="PF10509">
    <property type="entry name" value="GalKase_gal_bdg"/>
    <property type="match status" value="1"/>
</dbReference>
<dbReference type="PRINTS" id="PR00473">
    <property type="entry name" value="GALCTOKINASE"/>
</dbReference>
<dbReference type="GO" id="GO:0006012">
    <property type="term" value="P:galactose metabolic process"/>
    <property type="evidence" value="ECO:0007669"/>
    <property type="project" value="InterPro"/>
</dbReference>
<evidence type="ECO:0000259" key="12">
    <source>
        <dbReference type="Pfam" id="PF10509"/>
    </source>
</evidence>
<dbReference type="Gene3D" id="3.30.230.10">
    <property type="match status" value="1"/>
</dbReference>
<dbReference type="AlphaFoldDB" id="A0AB34JGH7"/>
<dbReference type="SUPFAM" id="SSF54211">
    <property type="entry name" value="Ribosomal protein S5 domain 2-like"/>
    <property type="match status" value="1"/>
</dbReference>
<dbReference type="EMBL" id="JBGBPQ010000008">
    <property type="protein sequence ID" value="KAL1520377.1"/>
    <property type="molecule type" value="Genomic_DNA"/>
</dbReference>
<dbReference type="InterPro" id="IPR019539">
    <property type="entry name" value="GalKase_N"/>
</dbReference>
<evidence type="ECO:0000259" key="10">
    <source>
        <dbReference type="Pfam" id="PF00288"/>
    </source>
</evidence>
<feature type="domain" description="GHMP kinase C-terminal" evidence="11">
    <location>
        <begin position="285"/>
        <end position="366"/>
    </location>
</feature>
<dbReference type="InterPro" id="IPR006206">
    <property type="entry name" value="Mevalonate/galactokinase"/>
</dbReference>
<evidence type="ECO:0000313" key="13">
    <source>
        <dbReference type="EMBL" id="KAL1520377.1"/>
    </source>
</evidence>
<evidence type="ECO:0008006" key="15">
    <source>
        <dbReference type="Google" id="ProtNLM"/>
    </source>
</evidence>
<dbReference type="Proteomes" id="UP001515480">
    <property type="component" value="Unassembled WGS sequence"/>
</dbReference>
<dbReference type="PANTHER" id="PTHR10457:SF7">
    <property type="entry name" value="GALACTOKINASE-RELATED"/>
    <property type="match status" value="1"/>
</dbReference>
<dbReference type="InterPro" id="IPR006203">
    <property type="entry name" value="GHMP_knse_ATP-bd_CS"/>
</dbReference>
<reference evidence="13 14" key="1">
    <citation type="journal article" date="2024" name="Science">
        <title>Giant polyketide synthase enzymes in the biosynthesis of giant marine polyether toxins.</title>
        <authorList>
            <person name="Fallon T.R."/>
            <person name="Shende V.V."/>
            <person name="Wierzbicki I.H."/>
            <person name="Pendleton A.L."/>
            <person name="Watervoot N.F."/>
            <person name="Auber R.P."/>
            <person name="Gonzalez D.J."/>
            <person name="Wisecaver J.H."/>
            <person name="Moore B.S."/>
        </authorList>
    </citation>
    <scope>NUCLEOTIDE SEQUENCE [LARGE SCALE GENOMIC DNA]</scope>
    <source>
        <strain evidence="13 14">12B1</strain>
    </source>
</reference>
<dbReference type="NCBIfam" id="TIGR00131">
    <property type="entry name" value="gal_kin"/>
    <property type="match status" value="1"/>
</dbReference>
<dbReference type="PANTHER" id="PTHR10457">
    <property type="entry name" value="MEVALONATE KINASE/GALACTOKINASE"/>
    <property type="match status" value="1"/>
</dbReference>
<dbReference type="InterPro" id="IPR000705">
    <property type="entry name" value="Galactokinase"/>
</dbReference>
<dbReference type="InterPro" id="IPR006204">
    <property type="entry name" value="GHMP_kinase_N_dom"/>
</dbReference>
<dbReference type="Gene3D" id="3.30.70.890">
    <property type="entry name" value="GHMP kinase, C-terminal domain"/>
    <property type="match status" value="1"/>
</dbReference>
<dbReference type="InterPro" id="IPR013750">
    <property type="entry name" value="GHMP_kinase_C_dom"/>
</dbReference>
<dbReference type="InterPro" id="IPR019741">
    <property type="entry name" value="Galactokinase_CS"/>
</dbReference>
<evidence type="ECO:0000256" key="3">
    <source>
        <dbReference type="ARBA" id="ARBA00022679"/>
    </source>
</evidence>
<keyword evidence="8" id="KW-0460">Magnesium</keyword>
<comment type="similarity">
    <text evidence="1">Belongs to the GHMP kinase family. GalK subfamily.</text>
</comment>
<dbReference type="PIRSF" id="PIRSF000530">
    <property type="entry name" value="Galactokinase"/>
    <property type="match status" value="1"/>
</dbReference>
<dbReference type="PRINTS" id="PR00959">
    <property type="entry name" value="MEVGALKINASE"/>
</dbReference>
<keyword evidence="3" id="KW-0808">Transferase</keyword>
<dbReference type="Pfam" id="PF00288">
    <property type="entry name" value="GHMP_kinases_N"/>
    <property type="match status" value="1"/>
</dbReference>
<evidence type="ECO:0000256" key="4">
    <source>
        <dbReference type="ARBA" id="ARBA00022723"/>
    </source>
</evidence>
<dbReference type="PROSITE" id="PS00627">
    <property type="entry name" value="GHMP_KINASES_ATP"/>
    <property type="match status" value="1"/>
</dbReference>
<evidence type="ECO:0000256" key="8">
    <source>
        <dbReference type="ARBA" id="ARBA00022842"/>
    </source>
</evidence>
<evidence type="ECO:0000256" key="2">
    <source>
        <dbReference type="ARBA" id="ARBA00022490"/>
    </source>
</evidence>
<accession>A0AB34JGH7</accession>
<keyword evidence="7" id="KW-0067">ATP-binding</keyword>
<dbReference type="InterPro" id="IPR036554">
    <property type="entry name" value="GHMP_kinase_C_sf"/>
</dbReference>
<dbReference type="GO" id="GO:0046872">
    <property type="term" value="F:metal ion binding"/>
    <property type="evidence" value="ECO:0007669"/>
    <property type="project" value="UniProtKB-KW"/>
</dbReference>
<dbReference type="FunFam" id="3.30.230.10:FF:000017">
    <property type="entry name" value="Galactokinase"/>
    <property type="match status" value="1"/>
</dbReference>
<protein>
    <recommendedName>
        <fullName evidence="15">Galactokinase</fullName>
    </recommendedName>
</protein>
<dbReference type="GO" id="GO:0005524">
    <property type="term" value="F:ATP binding"/>
    <property type="evidence" value="ECO:0007669"/>
    <property type="project" value="UniProtKB-KW"/>
</dbReference>
<evidence type="ECO:0000259" key="11">
    <source>
        <dbReference type="Pfam" id="PF08544"/>
    </source>
</evidence>
<evidence type="ECO:0000256" key="9">
    <source>
        <dbReference type="ARBA" id="ARBA00023277"/>
    </source>
</evidence>
<dbReference type="FunFam" id="3.30.70.890:FF:000001">
    <property type="entry name" value="Galactokinase"/>
    <property type="match status" value="1"/>
</dbReference>
<organism evidence="13 14">
    <name type="scientific">Prymnesium parvum</name>
    <name type="common">Toxic golden alga</name>
    <dbReference type="NCBI Taxonomy" id="97485"/>
    <lineage>
        <taxon>Eukaryota</taxon>
        <taxon>Haptista</taxon>
        <taxon>Haptophyta</taxon>
        <taxon>Prymnesiophyceae</taxon>
        <taxon>Prymnesiales</taxon>
        <taxon>Prymnesiaceae</taxon>
        <taxon>Prymnesium</taxon>
    </lineage>
</organism>
<keyword evidence="9" id="KW-0119">Carbohydrate metabolism</keyword>
<keyword evidence="6" id="KW-0418">Kinase</keyword>
<gene>
    <name evidence="13" type="ORF">AB1Y20_021964</name>
</gene>
<dbReference type="GO" id="GO:0004335">
    <property type="term" value="F:galactokinase activity"/>
    <property type="evidence" value="ECO:0007669"/>
    <property type="project" value="InterPro"/>
</dbReference>
<sequence>MSVLAETKALFKKAFGDVPSDVVVSAPGRVNLIGEHTDYNEGFVMPFCIEQHTVIVAKRTSGVRCRVASANQADGKVFEFAGDSSLAPVDNWTNYMRGVVAQYLCDVPAGIGFDAAVVSNVPLGGGLSSSASLEVATATMIEALYSLRIDPKEKALRCQQCEHKFCNTPCGIMDQFISACGKKDKALLIDCRPPFAAELVPLGGEDIVLVVANSNVKHSLSGSEYPDRVRQCQEACKALRAAGHTKVNFLRDATLDQLAKVTLPAMVLRRARHGISENERTLRAKDALLAGDYALLGKLMVESHKSLKEDYEVSTPELDALVEIALSVDGVYGSRMTGGGFGGCTITLLRKASVPALLAAISKEYPKRSGGKQATCFVTTPAQGACVVEGGSRLARLCASLAGVSPSAWAALAVGAPVLLAAAMQLHRLRAA</sequence>
<keyword evidence="4" id="KW-0479">Metal-binding</keyword>
<dbReference type="PROSITE" id="PS00106">
    <property type="entry name" value="GALACTOKINASE"/>
    <property type="match status" value="1"/>
</dbReference>
<keyword evidence="14" id="KW-1185">Reference proteome</keyword>
<comment type="caution">
    <text evidence="13">The sequence shown here is derived from an EMBL/GenBank/DDBJ whole genome shotgun (WGS) entry which is preliminary data.</text>
</comment>
<evidence type="ECO:0000256" key="5">
    <source>
        <dbReference type="ARBA" id="ARBA00022741"/>
    </source>
</evidence>
<feature type="domain" description="GHMP kinase N-terminal" evidence="10">
    <location>
        <begin position="95"/>
        <end position="182"/>
    </location>
</feature>
<proteinExistence type="inferred from homology"/>
<evidence type="ECO:0000256" key="6">
    <source>
        <dbReference type="ARBA" id="ARBA00022777"/>
    </source>
</evidence>
<evidence type="ECO:0000256" key="7">
    <source>
        <dbReference type="ARBA" id="ARBA00022840"/>
    </source>
</evidence>
<evidence type="ECO:0000256" key="1">
    <source>
        <dbReference type="ARBA" id="ARBA00006566"/>
    </source>
</evidence>
<dbReference type="Pfam" id="PF08544">
    <property type="entry name" value="GHMP_kinases_C"/>
    <property type="match status" value="1"/>
</dbReference>